<dbReference type="InterPro" id="IPR036890">
    <property type="entry name" value="HATPase_C_sf"/>
</dbReference>
<name>A0A327Z552_9ACTN</name>
<evidence type="ECO:0000259" key="2">
    <source>
        <dbReference type="Pfam" id="PF13581"/>
    </source>
</evidence>
<dbReference type="Pfam" id="PF13581">
    <property type="entry name" value="HATPase_c_2"/>
    <property type="match status" value="1"/>
</dbReference>
<organism evidence="3 4">
    <name type="scientific">Actinoplanes lutulentus</name>
    <dbReference type="NCBI Taxonomy" id="1287878"/>
    <lineage>
        <taxon>Bacteria</taxon>
        <taxon>Bacillati</taxon>
        <taxon>Actinomycetota</taxon>
        <taxon>Actinomycetes</taxon>
        <taxon>Micromonosporales</taxon>
        <taxon>Micromonosporaceae</taxon>
        <taxon>Actinoplanes</taxon>
    </lineage>
</organism>
<evidence type="ECO:0000313" key="4">
    <source>
        <dbReference type="Proteomes" id="UP000249341"/>
    </source>
</evidence>
<keyword evidence="1" id="KW-0808">Transferase</keyword>
<protein>
    <recommendedName>
        <fullName evidence="2">Histidine kinase/HSP90-like ATPase domain-containing protein</fullName>
    </recommendedName>
</protein>
<dbReference type="Gene3D" id="3.30.565.10">
    <property type="entry name" value="Histidine kinase-like ATPase, C-terminal domain"/>
    <property type="match status" value="1"/>
</dbReference>
<reference evidence="3 4" key="1">
    <citation type="submission" date="2018-06" db="EMBL/GenBank/DDBJ databases">
        <title>Genomic Encyclopedia of Type Strains, Phase III (KMG-III): the genomes of soil and plant-associated and newly described type strains.</title>
        <authorList>
            <person name="Whitman W."/>
        </authorList>
    </citation>
    <scope>NUCLEOTIDE SEQUENCE [LARGE SCALE GENOMIC DNA]</scope>
    <source>
        <strain evidence="3 4">CGMCC 4.7090</strain>
    </source>
</reference>
<keyword evidence="1" id="KW-0418">Kinase</keyword>
<keyword evidence="1" id="KW-0723">Serine/threonine-protein kinase</keyword>
<keyword evidence="4" id="KW-1185">Reference proteome</keyword>
<comment type="caution">
    <text evidence="3">The sequence shown here is derived from an EMBL/GenBank/DDBJ whole genome shotgun (WGS) entry which is preliminary data.</text>
</comment>
<dbReference type="PANTHER" id="PTHR35526:SF3">
    <property type="entry name" value="ANTI-SIGMA-F FACTOR RSBW"/>
    <property type="match status" value="1"/>
</dbReference>
<dbReference type="EMBL" id="QLMJ01000015">
    <property type="protein sequence ID" value="RAK31463.1"/>
    <property type="molecule type" value="Genomic_DNA"/>
</dbReference>
<dbReference type="CDD" id="cd16936">
    <property type="entry name" value="HATPase_RsbW-like"/>
    <property type="match status" value="1"/>
</dbReference>
<accession>A0A327Z552</accession>
<dbReference type="InterPro" id="IPR050267">
    <property type="entry name" value="Anti-sigma-factor_SerPK"/>
</dbReference>
<dbReference type="SUPFAM" id="SSF55874">
    <property type="entry name" value="ATPase domain of HSP90 chaperone/DNA topoisomerase II/histidine kinase"/>
    <property type="match status" value="1"/>
</dbReference>
<evidence type="ECO:0000256" key="1">
    <source>
        <dbReference type="ARBA" id="ARBA00022527"/>
    </source>
</evidence>
<evidence type="ECO:0000313" key="3">
    <source>
        <dbReference type="EMBL" id="RAK31463.1"/>
    </source>
</evidence>
<feature type="domain" description="Histidine kinase/HSP90-like ATPase" evidence="2">
    <location>
        <begin position="22"/>
        <end position="128"/>
    </location>
</feature>
<gene>
    <name evidence="3" type="ORF">B0I29_115270</name>
</gene>
<dbReference type="AlphaFoldDB" id="A0A327Z552"/>
<proteinExistence type="predicted"/>
<dbReference type="PANTHER" id="PTHR35526">
    <property type="entry name" value="ANTI-SIGMA-F FACTOR RSBW-RELATED"/>
    <property type="match status" value="1"/>
</dbReference>
<dbReference type="Proteomes" id="UP000249341">
    <property type="component" value="Unassembled WGS sequence"/>
</dbReference>
<dbReference type="InterPro" id="IPR003594">
    <property type="entry name" value="HATPase_dom"/>
</dbReference>
<dbReference type="GO" id="GO:0004674">
    <property type="term" value="F:protein serine/threonine kinase activity"/>
    <property type="evidence" value="ECO:0007669"/>
    <property type="project" value="UniProtKB-KW"/>
</dbReference>
<sequence>MTGWGTTAVIILRASFGRDDPVSPLRRRVKAVLTERIDAAADDAWIDDALVTVSELVQNVGQHTGSGGELTVSATPDGVLIEVTDAAATPPRLRQPDSRHAGGRGLLLIDAMSLAWGTRHRDDSKTVWALMPAPVLAVQSRSPR</sequence>